<evidence type="ECO:0000313" key="2">
    <source>
        <dbReference type="Proteomes" id="UP000034400"/>
    </source>
</evidence>
<dbReference type="EMBL" id="LASD01000013">
    <property type="protein sequence ID" value="KKL32143.1"/>
    <property type="molecule type" value="Genomic_DNA"/>
</dbReference>
<name>A0ABD4AJX3_9BURK</name>
<accession>A0ABD4AJX3</accession>
<proteinExistence type="predicted"/>
<comment type="caution">
    <text evidence="1">The sequence shown here is derived from an EMBL/GenBank/DDBJ whole genome shotgun (WGS) entry which is preliminary data.</text>
</comment>
<sequence length="68" mass="7025">MNDGGTGVAGQCDVAAGASQREWSTAPLAPVAHARKRRLAALRGDAEHGPRLPGGARLAALTTFYLKI</sequence>
<protein>
    <submittedName>
        <fullName evidence="1">Uncharacterized protein</fullName>
    </submittedName>
</protein>
<organism evidence="1 2">
    <name type="scientific">Burkholderia contaminans LMG 23361</name>
    <dbReference type="NCBI Taxonomy" id="1334628"/>
    <lineage>
        <taxon>Bacteria</taxon>
        <taxon>Pseudomonadati</taxon>
        <taxon>Pseudomonadota</taxon>
        <taxon>Betaproteobacteria</taxon>
        <taxon>Burkholderiales</taxon>
        <taxon>Burkholderiaceae</taxon>
        <taxon>Burkholderia</taxon>
        <taxon>Burkholderia cepacia complex</taxon>
    </lineage>
</organism>
<reference evidence="1 2" key="1">
    <citation type="submission" date="2015-03" db="EMBL/GenBank/DDBJ databases">
        <title>Draft genome sequences of the Burkholderia contaminans strains LMG 23361 and FFH2055 and Burkholderia cenocepacia K56-2.</title>
        <authorList>
            <person name="Bloodworth R.A."/>
            <person name="Selin C."/>
            <person name="Lopez De Volder M.A."/>
            <person name="Degrossi J."/>
            <person name="Drevinek P."/>
            <person name="Galanternik L."/>
            <person name="Cardona S.T."/>
        </authorList>
    </citation>
    <scope>NUCLEOTIDE SEQUENCE [LARGE SCALE GENOMIC DNA]</scope>
    <source>
        <strain evidence="1 2">LMG 23361</strain>
    </source>
</reference>
<evidence type="ECO:0000313" key="1">
    <source>
        <dbReference type="EMBL" id="KKL32143.1"/>
    </source>
</evidence>
<dbReference type="AlphaFoldDB" id="A0ABD4AJX3"/>
<gene>
    <name evidence="1" type="ORF">WR31_31040</name>
</gene>
<dbReference type="Proteomes" id="UP000034400">
    <property type="component" value="Unassembled WGS sequence"/>
</dbReference>